<organism evidence="3 4">
    <name type="scientific">Parnassius mnemosyne</name>
    <name type="common">clouded apollo</name>
    <dbReference type="NCBI Taxonomy" id="213953"/>
    <lineage>
        <taxon>Eukaryota</taxon>
        <taxon>Metazoa</taxon>
        <taxon>Ecdysozoa</taxon>
        <taxon>Arthropoda</taxon>
        <taxon>Hexapoda</taxon>
        <taxon>Insecta</taxon>
        <taxon>Pterygota</taxon>
        <taxon>Neoptera</taxon>
        <taxon>Endopterygota</taxon>
        <taxon>Lepidoptera</taxon>
        <taxon>Glossata</taxon>
        <taxon>Ditrysia</taxon>
        <taxon>Papilionoidea</taxon>
        <taxon>Papilionidae</taxon>
        <taxon>Parnassiinae</taxon>
        <taxon>Parnassini</taxon>
        <taxon>Parnassius</taxon>
        <taxon>Driopa</taxon>
    </lineage>
</organism>
<evidence type="ECO:0000313" key="3">
    <source>
        <dbReference type="EMBL" id="CAK1589409.1"/>
    </source>
</evidence>
<protein>
    <submittedName>
        <fullName evidence="3">Uncharacterized protein</fullName>
    </submittedName>
</protein>
<dbReference type="Proteomes" id="UP001314205">
    <property type="component" value="Unassembled WGS sequence"/>
</dbReference>
<name>A0AAV1L349_9NEOP</name>
<dbReference type="AlphaFoldDB" id="A0AAV1L349"/>
<proteinExistence type="predicted"/>
<gene>
    <name evidence="3" type="ORF">PARMNEM_LOCUS9913</name>
</gene>
<reference evidence="3 4" key="1">
    <citation type="submission" date="2023-11" db="EMBL/GenBank/DDBJ databases">
        <authorList>
            <person name="Hedman E."/>
            <person name="Englund M."/>
            <person name="Stromberg M."/>
            <person name="Nyberg Akerstrom W."/>
            <person name="Nylinder S."/>
            <person name="Jareborg N."/>
            <person name="Kallberg Y."/>
            <person name="Kronander E."/>
        </authorList>
    </citation>
    <scope>NUCLEOTIDE SEQUENCE [LARGE SCALE GENOMIC DNA]</scope>
</reference>
<keyword evidence="4" id="KW-1185">Reference proteome</keyword>
<accession>A0AAV1L349</accession>
<feature type="region of interest" description="Disordered" evidence="1">
    <location>
        <begin position="144"/>
        <end position="223"/>
    </location>
</feature>
<evidence type="ECO:0000256" key="1">
    <source>
        <dbReference type="SAM" id="MobiDB-lite"/>
    </source>
</evidence>
<evidence type="ECO:0000256" key="2">
    <source>
        <dbReference type="SAM" id="Phobius"/>
    </source>
</evidence>
<evidence type="ECO:0000313" key="4">
    <source>
        <dbReference type="Proteomes" id="UP001314205"/>
    </source>
</evidence>
<sequence>MGVVGTRGVGNTKVPSHTAYYVAIGVVVILVLLVFCYFLYFCLRRVKELSHQEFQEVHSVRPPPPPISPTAYPVQPGVRDSATAMALLCRSLPQDTVFPTSPASPAKGVSAFSPASSVLLASPSRLPMSPTSPNRRTFAYYTSPRRSLTPTSPNCHRRSLGSPNRMPLSPTFSNHRGPLSPSRKAATVPARRVKSPHKPPVIILSPADHNSPPLPAPTVISTR</sequence>
<keyword evidence="2" id="KW-0472">Membrane</keyword>
<keyword evidence="2" id="KW-1133">Transmembrane helix</keyword>
<feature type="compositionally biased region" description="Polar residues" evidence="1">
    <location>
        <begin position="144"/>
        <end position="154"/>
    </location>
</feature>
<feature type="transmembrane region" description="Helical" evidence="2">
    <location>
        <begin position="20"/>
        <end position="43"/>
    </location>
</feature>
<keyword evidence="2" id="KW-0812">Transmembrane</keyword>
<comment type="caution">
    <text evidence="3">The sequence shown here is derived from an EMBL/GenBank/DDBJ whole genome shotgun (WGS) entry which is preliminary data.</text>
</comment>
<dbReference type="EMBL" id="CAVLGL010000084">
    <property type="protein sequence ID" value="CAK1589409.1"/>
    <property type="molecule type" value="Genomic_DNA"/>
</dbReference>